<proteinExistence type="inferred from homology"/>
<dbReference type="SUPFAM" id="SSF55486">
    <property type="entry name" value="Metalloproteases ('zincins'), catalytic domain"/>
    <property type="match status" value="1"/>
</dbReference>
<dbReference type="Proteomes" id="UP000007303">
    <property type="component" value="Unassembled WGS sequence"/>
</dbReference>
<evidence type="ECO:0000256" key="3">
    <source>
        <dbReference type="ARBA" id="ARBA00022670"/>
    </source>
</evidence>
<keyword evidence="5" id="KW-0378">Hydrolase</keyword>
<dbReference type="HOGENOM" id="CLU_029710_2_1_1"/>
<organism evidence="11 12">
    <name type="scientific">Tetraodon nigroviridis</name>
    <name type="common">Spotted green pufferfish</name>
    <name type="synonym">Chelonodon nigroviridis</name>
    <dbReference type="NCBI Taxonomy" id="99883"/>
    <lineage>
        <taxon>Eukaryota</taxon>
        <taxon>Metazoa</taxon>
        <taxon>Chordata</taxon>
        <taxon>Craniata</taxon>
        <taxon>Vertebrata</taxon>
        <taxon>Euteleostomi</taxon>
        <taxon>Actinopterygii</taxon>
        <taxon>Neopterygii</taxon>
        <taxon>Teleostei</taxon>
        <taxon>Neoteleostei</taxon>
        <taxon>Acanthomorphata</taxon>
        <taxon>Eupercaria</taxon>
        <taxon>Tetraodontiformes</taxon>
        <taxon>Tetradontoidea</taxon>
        <taxon>Tetraodontidae</taxon>
        <taxon>Tetraodon</taxon>
    </lineage>
</organism>
<dbReference type="GO" id="GO:0046872">
    <property type="term" value="F:metal ion binding"/>
    <property type="evidence" value="ECO:0007669"/>
    <property type="project" value="UniProtKB-KW"/>
</dbReference>
<evidence type="ECO:0000256" key="2">
    <source>
        <dbReference type="ARBA" id="ARBA00006954"/>
    </source>
</evidence>
<keyword evidence="12" id="KW-1185">Reference proteome</keyword>
<dbReference type="GO" id="GO:0006508">
    <property type="term" value="P:proteolysis"/>
    <property type="evidence" value="ECO:0007669"/>
    <property type="project" value="UniProtKB-KW"/>
</dbReference>
<dbReference type="InterPro" id="IPR012962">
    <property type="entry name" value="Pept_M54_archaemetzincn"/>
</dbReference>
<reference evidence="12" key="1">
    <citation type="journal article" date="2004" name="Nature">
        <title>Genome duplication in the teleost fish Tetraodon nigroviridis reveals the early vertebrate proto-karyotype.</title>
        <authorList>
            <person name="Jaillon O."/>
            <person name="Aury J.-M."/>
            <person name="Brunet F."/>
            <person name="Petit J.-L."/>
            <person name="Stange-Thomann N."/>
            <person name="Mauceli E."/>
            <person name="Bouneau L."/>
            <person name="Fischer C."/>
            <person name="Ozouf-Costaz C."/>
            <person name="Bernot A."/>
            <person name="Nicaud S."/>
            <person name="Jaffe D."/>
            <person name="Fisher S."/>
            <person name="Lutfalla G."/>
            <person name="Dossat C."/>
            <person name="Segurens B."/>
            <person name="Dasilva C."/>
            <person name="Salanoubat M."/>
            <person name="Levy M."/>
            <person name="Boudet N."/>
            <person name="Castellano S."/>
            <person name="Anthouard V."/>
            <person name="Jubin C."/>
            <person name="Castelli V."/>
            <person name="Katinka M."/>
            <person name="Vacherie B."/>
            <person name="Biemont C."/>
            <person name="Skalli Z."/>
            <person name="Cattolico L."/>
            <person name="Poulain J."/>
            <person name="De Berardinis V."/>
            <person name="Cruaud C."/>
            <person name="Duprat S."/>
            <person name="Brottier P."/>
            <person name="Coutanceau J.-P."/>
            <person name="Gouzy J."/>
            <person name="Parra G."/>
            <person name="Lardier G."/>
            <person name="Chapple C."/>
            <person name="McKernan K.J."/>
            <person name="McEwan P."/>
            <person name="Bosak S."/>
            <person name="Kellis M."/>
            <person name="Volff J.-N."/>
            <person name="Guigo R."/>
            <person name="Zody M.C."/>
            <person name="Mesirov J."/>
            <person name="Lindblad-Toh K."/>
            <person name="Birren B."/>
            <person name="Nusbaum C."/>
            <person name="Kahn D."/>
            <person name="Robinson-Rechavi M."/>
            <person name="Laudet V."/>
            <person name="Schachter V."/>
            <person name="Quetier F."/>
            <person name="Saurin W."/>
            <person name="Scarpelli C."/>
            <person name="Wincker P."/>
            <person name="Lander E.S."/>
            <person name="Weissenbach J."/>
            <person name="Roest Crollius H."/>
        </authorList>
    </citation>
    <scope>NUCLEOTIDE SEQUENCE [LARGE SCALE GENOMIC DNA]</scope>
</reference>
<dbReference type="PANTHER" id="PTHR32205">
    <property type="entry name" value="ARCHAEMETZINCIN-2-RELATED"/>
    <property type="match status" value="1"/>
</dbReference>
<dbReference type="InParanoid" id="H3D5Q2"/>
<dbReference type="Gene3D" id="3.40.390.10">
    <property type="entry name" value="Collagenase (Catalytic Domain)"/>
    <property type="match status" value="1"/>
</dbReference>
<dbReference type="InterPro" id="IPR024079">
    <property type="entry name" value="MetalloPept_cat_dom_sf"/>
</dbReference>
<evidence type="ECO:0000256" key="7">
    <source>
        <dbReference type="ARBA" id="ARBA00023049"/>
    </source>
</evidence>
<name>H3D5Q2_TETNG</name>
<comment type="similarity">
    <text evidence="2">Belongs to the peptidase M54 family.</text>
</comment>
<keyword evidence="4" id="KW-0479">Metal-binding</keyword>
<evidence type="ECO:0000256" key="9">
    <source>
        <dbReference type="ARBA" id="ARBA00040634"/>
    </source>
</evidence>
<dbReference type="GO" id="GO:0008237">
    <property type="term" value="F:metallopeptidase activity"/>
    <property type="evidence" value="ECO:0007669"/>
    <property type="project" value="UniProtKB-KW"/>
</dbReference>
<comment type="function">
    <text evidence="8">Probable zinc metalloprotease.</text>
</comment>
<dbReference type="Pfam" id="PF07998">
    <property type="entry name" value="Peptidase_M54"/>
    <property type="match status" value="1"/>
</dbReference>
<sequence length="357" mass="40915">MKVIHHSVETLQTALVSNRQDLAKLYRKYTREERQLLEGGLRAGQPGSQFQPITVHSDSDWIPAHPEEPQSFESFYSNPHRKNPDASHNTIYIQTIGSFGKPGAETDQYVGWLREYCQVFFSGLTVKLLPAVTVAETRCAFRVNNDSQNLQILTSDFLQFLWNKKPKDAFWLIYIPMIDLYPRESWNFVFGQASLSKGMGVFSFARYDDDFYSKTYAGKLKKSLHPKQGDYSLFDGYYTPPITSTLLLRSCKTLTHEIGHIFGLKHCQWLNCVMQGSNHLEESDRRPLDLCPICLRKLQTVVGFHIGERYKALLEWTEEDPTQSVKEASAVQAFPKPTEAFQTSVKSMLICTSFIKN</sequence>
<keyword evidence="3" id="KW-0645">Protease</keyword>
<keyword evidence="6" id="KW-0862">Zinc</keyword>
<evidence type="ECO:0000256" key="6">
    <source>
        <dbReference type="ARBA" id="ARBA00022833"/>
    </source>
</evidence>
<dbReference type="OMA" id="CQWLSCV"/>
<protein>
    <recommendedName>
        <fullName evidence="9">Archaemetzincin-2</fullName>
    </recommendedName>
    <alternativeName>
        <fullName evidence="10">Archeobacterial metalloproteinase-like protein 2</fullName>
    </alternativeName>
</protein>
<dbReference type="InterPro" id="IPR052009">
    <property type="entry name" value="Archaemetzincin"/>
</dbReference>
<evidence type="ECO:0000256" key="10">
    <source>
        <dbReference type="ARBA" id="ARBA00043240"/>
    </source>
</evidence>
<dbReference type="Ensembl" id="ENSTNIT00000016051.1">
    <property type="protein sequence ID" value="ENSTNIP00000015841.1"/>
    <property type="gene ID" value="ENSTNIG00000012866.1"/>
</dbReference>
<comment type="cofactor">
    <cofactor evidence="1">
        <name>Zn(2+)</name>
        <dbReference type="ChEBI" id="CHEBI:29105"/>
    </cofactor>
</comment>
<evidence type="ECO:0000313" key="11">
    <source>
        <dbReference type="Ensembl" id="ENSTNIP00000015841.1"/>
    </source>
</evidence>
<evidence type="ECO:0000256" key="1">
    <source>
        <dbReference type="ARBA" id="ARBA00001947"/>
    </source>
</evidence>
<dbReference type="AlphaFoldDB" id="H3D5Q2"/>
<dbReference type="PANTHER" id="PTHR32205:SF5">
    <property type="entry name" value="ARCHAEMETZINCIN-2"/>
    <property type="match status" value="1"/>
</dbReference>
<keyword evidence="7" id="KW-0482">Metalloprotease</keyword>
<evidence type="ECO:0000256" key="5">
    <source>
        <dbReference type="ARBA" id="ARBA00022801"/>
    </source>
</evidence>
<evidence type="ECO:0000256" key="8">
    <source>
        <dbReference type="ARBA" id="ARBA00024316"/>
    </source>
</evidence>
<dbReference type="CDD" id="cd11375">
    <property type="entry name" value="Peptidase_M54"/>
    <property type="match status" value="1"/>
</dbReference>
<accession>H3D5Q2</accession>
<dbReference type="GeneTree" id="ENSGT00530000063996"/>
<evidence type="ECO:0000256" key="4">
    <source>
        <dbReference type="ARBA" id="ARBA00022723"/>
    </source>
</evidence>
<evidence type="ECO:0000313" key="12">
    <source>
        <dbReference type="Proteomes" id="UP000007303"/>
    </source>
</evidence>
<reference evidence="11" key="2">
    <citation type="submission" date="2025-08" db="UniProtKB">
        <authorList>
            <consortium name="Ensembl"/>
        </authorList>
    </citation>
    <scope>IDENTIFICATION</scope>
</reference>
<reference evidence="11" key="3">
    <citation type="submission" date="2025-09" db="UniProtKB">
        <authorList>
            <consortium name="Ensembl"/>
        </authorList>
    </citation>
    <scope>IDENTIFICATION</scope>
</reference>